<feature type="chain" id="PRO_5013192877" description="Phosphate-binding protein PstS" evidence="8">
    <location>
        <begin position="25"/>
        <end position="348"/>
    </location>
</feature>
<dbReference type="Proteomes" id="UP000217005">
    <property type="component" value="Unassembled WGS sequence"/>
</dbReference>
<dbReference type="OrthoDB" id="9801510at2"/>
<dbReference type="EMBL" id="NEVL01000004">
    <property type="protein sequence ID" value="OZI33232.1"/>
    <property type="molecule type" value="Genomic_DNA"/>
</dbReference>
<dbReference type="NCBIfam" id="NF008171">
    <property type="entry name" value="PRK10918.1"/>
    <property type="match status" value="1"/>
</dbReference>
<evidence type="ECO:0000313" key="13">
    <source>
        <dbReference type="Proteomes" id="UP000217005"/>
    </source>
</evidence>
<sequence>MFNRVFKQVSIGVALSAAVFAVHAADITGAGASFPYPVYAKWASDYKAATNNAVNYQSIGSGGGQQQIKAKTVDFGASDDPLKAEDLEKSGLLQFPAVIGGTVAVVNVDGIAPGQLKLSGKVLADIYLGKIKKWDDAAIKSLNGDLKLPSTDIVVVHRSDGSGTTFGWTNYLSKVSPDWKSQVGEGKAVKWPTGQGGKGNEGVAAYVGQLKNSIGYVEYAYAKQNKLAWTQLQNADGKFVQPEQKAFAAAAANADWKSAPGMGVVLTNEPGADSWPVTAATFILVHKNQDKPAQGKAVLEFFDWAFKNGAKSAEALDYVPLPEAVTKEIRAAWQDVKGADGKPVYTAK</sequence>
<proteinExistence type="inferred from homology"/>
<dbReference type="InterPro" id="IPR005673">
    <property type="entry name" value="ABC_phos-bd_PstS"/>
</dbReference>
<dbReference type="GO" id="GO:0043190">
    <property type="term" value="C:ATP-binding cassette (ABC) transporter complex"/>
    <property type="evidence" value="ECO:0007669"/>
    <property type="project" value="InterPro"/>
</dbReference>
<evidence type="ECO:0000256" key="7">
    <source>
        <dbReference type="PIRNR" id="PIRNR002756"/>
    </source>
</evidence>
<dbReference type="NCBIfam" id="TIGR00975">
    <property type="entry name" value="3a0107s03"/>
    <property type="match status" value="1"/>
</dbReference>
<keyword evidence="12" id="KW-1185">Reference proteome</keyword>
<dbReference type="SUPFAM" id="SSF53850">
    <property type="entry name" value="Periplasmic binding protein-like II"/>
    <property type="match status" value="1"/>
</dbReference>
<evidence type="ECO:0000256" key="6">
    <source>
        <dbReference type="ARBA" id="ARBA00022592"/>
    </source>
</evidence>
<dbReference type="Pfam" id="PF12849">
    <property type="entry name" value="PBP_like_2"/>
    <property type="match status" value="1"/>
</dbReference>
<evidence type="ECO:0000256" key="3">
    <source>
        <dbReference type="ARBA" id="ARBA00011529"/>
    </source>
</evidence>
<comment type="caution">
    <text evidence="10">The sequence shown here is derived from an EMBL/GenBank/DDBJ whole genome shotgun (WGS) entry which is preliminary data.</text>
</comment>
<organism evidence="10 13">
    <name type="scientific">Bordetella genomosp. 1</name>
    <dbReference type="NCBI Taxonomy" id="1395607"/>
    <lineage>
        <taxon>Bacteria</taxon>
        <taxon>Pseudomonadati</taxon>
        <taxon>Pseudomonadota</taxon>
        <taxon>Betaproteobacteria</taxon>
        <taxon>Burkholderiales</taxon>
        <taxon>Alcaligenaceae</taxon>
        <taxon>Bordetella</taxon>
    </lineage>
</organism>
<dbReference type="InterPro" id="IPR050962">
    <property type="entry name" value="Phosphate-bind_PstS"/>
</dbReference>
<evidence type="ECO:0000313" key="12">
    <source>
        <dbReference type="Proteomes" id="UP000216354"/>
    </source>
</evidence>
<evidence type="ECO:0000259" key="9">
    <source>
        <dbReference type="Pfam" id="PF12849"/>
    </source>
</evidence>
<dbReference type="PANTHER" id="PTHR42996:SF1">
    <property type="entry name" value="PHOSPHATE-BINDING PROTEIN PSTS"/>
    <property type="match status" value="1"/>
</dbReference>
<dbReference type="CDD" id="cd13565">
    <property type="entry name" value="PBP2_PstS"/>
    <property type="match status" value="1"/>
</dbReference>
<evidence type="ECO:0000256" key="8">
    <source>
        <dbReference type="SAM" id="SignalP"/>
    </source>
</evidence>
<evidence type="ECO:0000256" key="1">
    <source>
        <dbReference type="ARBA" id="ARBA00002841"/>
    </source>
</evidence>
<evidence type="ECO:0000256" key="4">
    <source>
        <dbReference type="ARBA" id="ARBA00021889"/>
    </source>
</evidence>
<dbReference type="Gene3D" id="3.40.190.10">
    <property type="entry name" value="Periplasmic binding protein-like II"/>
    <property type="match status" value="2"/>
</dbReference>
<accession>A0A261S8F4</accession>
<dbReference type="EMBL" id="NEVR01000006">
    <property type="protein sequence ID" value="OZI57272.1"/>
    <property type="molecule type" value="Genomic_DNA"/>
</dbReference>
<comment type="similarity">
    <text evidence="2 7">Belongs to the PstS family.</text>
</comment>
<protein>
    <recommendedName>
        <fullName evidence="4 7">Phosphate-binding protein PstS</fullName>
    </recommendedName>
</protein>
<reference evidence="10 13" key="2">
    <citation type="submission" date="2017-05" db="EMBL/GenBank/DDBJ databases">
        <title>Complete and WGS of Bordetella genogroups.</title>
        <authorList>
            <person name="Spilker T."/>
            <person name="LiPuma J."/>
        </authorList>
    </citation>
    <scope>NUCLEOTIDE SEQUENCE [LARGE SCALE GENOMIC DNA]</scope>
    <source>
        <strain evidence="10 13">AU17610</strain>
    </source>
</reference>
<keyword evidence="6 7" id="KW-0592">Phosphate transport</keyword>
<gene>
    <name evidence="10" type="primary">pstS</name>
    <name evidence="11" type="ORF">CAL27_23850</name>
    <name evidence="10" type="ORF">CEG14_20565</name>
</gene>
<keyword evidence="5 7" id="KW-0813">Transport</keyword>
<reference evidence="11 12" key="1">
    <citation type="submission" date="2017-05" db="EMBL/GenBank/DDBJ databases">
        <title>Complete and WGS of Bordetella genogroups.</title>
        <authorList>
            <person name="Spilker T."/>
            <person name="Lipuma J."/>
        </authorList>
    </citation>
    <scope>NUCLEOTIDE SEQUENCE [LARGE SCALE GENOMIC DNA]</scope>
    <source>
        <strain evidence="11 12">AU9795</strain>
    </source>
</reference>
<evidence type="ECO:0000256" key="2">
    <source>
        <dbReference type="ARBA" id="ARBA00008725"/>
    </source>
</evidence>
<dbReference type="AlphaFoldDB" id="A0A261S8F4"/>
<feature type="signal peptide" evidence="8">
    <location>
        <begin position="1"/>
        <end position="24"/>
    </location>
</feature>
<dbReference type="InterPro" id="IPR024370">
    <property type="entry name" value="PBP_domain"/>
</dbReference>
<dbReference type="PANTHER" id="PTHR42996">
    <property type="entry name" value="PHOSPHATE-BINDING PROTEIN PSTS"/>
    <property type="match status" value="1"/>
</dbReference>
<keyword evidence="8" id="KW-0732">Signal</keyword>
<dbReference type="GO" id="GO:0042301">
    <property type="term" value="F:phosphate ion binding"/>
    <property type="evidence" value="ECO:0007669"/>
    <property type="project" value="InterPro"/>
</dbReference>
<dbReference type="RefSeq" id="WP_094828227.1">
    <property type="nucleotide sequence ID" value="NZ_NEVL01000004.1"/>
</dbReference>
<evidence type="ECO:0000313" key="11">
    <source>
        <dbReference type="EMBL" id="OZI57272.1"/>
    </source>
</evidence>
<feature type="domain" description="PBP" evidence="9">
    <location>
        <begin position="25"/>
        <end position="305"/>
    </location>
</feature>
<dbReference type="PIRSF" id="PIRSF002756">
    <property type="entry name" value="PstS"/>
    <property type="match status" value="1"/>
</dbReference>
<evidence type="ECO:0000256" key="5">
    <source>
        <dbReference type="ARBA" id="ARBA00022448"/>
    </source>
</evidence>
<name>A0A261S8F4_9BORD</name>
<dbReference type="Proteomes" id="UP000216354">
    <property type="component" value="Unassembled WGS sequence"/>
</dbReference>
<dbReference type="GO" id="GO:0035435">
    <property type="term" value="P:phosphate ion transmembrane transport"/>
    <property type="evidence" value="ECO:0007669"/>
    <property type="project" value="InterPro"/>
</dbReference>
<comment type="subunit">
    <text evidence="3 7">The complex is composed of two ATP-binding proteins (PstB), two transmembrane proteins (PstC and PstA) and a solute-binding protein (PstS).</text>
</comment>
<comment type="function">
    <text evidence="1 7">Part of the ABC transporter complex PstSACB involved in phosphate import.</text>
</comment>
<evidence type="ECO:0000313" key="10">
    <source>
        <dbReference type="EMBL" id="OZI33232.1"/>
    </source>
</evidence>